<name>A0ABS9CM89_9FIRM</name>
<evidence type="ECO:0000313" key="4">
    <source>
        <dbReference type="Proteomes" id="UP001299220"/>
    </source>
</evidence>
<keyword evidence="2" id="KW-1133">Transmembrane helix</keyword>
<keyword evidence="4" id="KW-1185">Reference proteome</keyword>
<proteinExistence type="predicted"/>
<feature type="transmembrane region" description="Helical" evidence="2">
    <location>
        <begin position="115"/>
        <end position="137"/>
    </location>
</feature>
<keyword evidence="2" id="KW-0812">Transmembrane</keyword>
<keyword evidence="1" id="KW-0175">Coiled coil</keyword>
<evidence type="ECO:0000313" key="3">
    <source>
        <dbReference type="EMBL" id="MCF2652239.1"/>
    </source>
</evidence>
<organism evidence="3 4">
    <name type="scientific">Anaeromassilibacillus senegalensis</name>
    <dbReference type="NCBI Taxonomy" id="1673717"/>
    <lineage>
        <taxon>Bacteria</taxon>
        <taxon>Bacillati</taxon>
        <taxon>Bacillota</taxon>
        <taxon>Clostridia</taxon>
        <taxon>Eubacteriales</taxon>
        <taxon>Acutalibacteraceae</taxon>
        <taxon>Anaeromassilibacillus</taxon>
    </lineage>
</organism>
<reference evidence="3 4" key="1">
    <citation type="submission" date="2020-12" db="EMBL/GenBank/DDBJ databases">
        <title>Whole genome sequences of gut porcine anaerobes.</title>
        <authorList>
            <person name="Kubasova T."/>
            <person name="Jahodarova E."/>
            <person name="Rychlik I."/>
        </authorList>
    </citation>
    <scope>NUCLEOTIDE SEQUENCE [LARGE SCALE GENOMIC DNA]</scope>
    <source>
        <strain evidence="3 4">An867</strain>
    </source>
</reference>
<sequence>MEVVFCTVTTGKLVNRGFLNGPVCPIYGFGMVIVLLVLGRFSDNLWLLFFGGMLLTTALELVGGWALKKFFHTTWWDYSEEPFNIGGYVCLKFSLAWGFCVVAAVRVLHTAVETFVHWLPFVLGVVLLCILMAYFLADTIVTVMTIRKLNRNLSIINEMAAKMRRDSDALSGGLGRLALKADEKFTEHKQELDEKTAAGRAAFEEKLHEQRDQLLEKREEHRVQIQQAAETLRAEWLKRTSKLQRHTQRRLFRAFPGMRNERDNDALHRVRTWLEEMKKR</sequence>
<feature type="transmembrane region" description="Helical" evidence="2">
    <location>
        <begin position="45"/>
        <end position="65"/>
    </location>
</feature>
<comment type="caution">
    <text evidence="3">The sequence shown here is derived from an EMBL/GenBank/DDBJ whole genome shotgun (WGS) entry which is preliminary data.</text>
</comment>
<dbReference type="Proteomes" id="UP001299220">
    <property type="component" value="Unassembled WGS sequence"/>
</dbReference>
<evidence type="ECO:0000256" key="2">
    <source>
        <dbReference type="SAM" id="Phobius"/>
    </source>
</evidence>
<protein>
    <recommendedName>
        <fullName evidence="5">ABC transporter permease</fullName>
    </recommendedName>
</protein>
<dbReference type="InterPro" id="IPR010540">
    <property type="entry name" value="CmpB_TMEM229"/>
</dbReference>
<feature type="coiled-coil region" evidence="1">
    <location>
        <begin position="200"/>
        <end position="235"/>
    </location>
</feature>
<feature type="transmembrane region" description="Helical" evidence="2">
    <location>
        <begin position="18"/>
        <end position="38"/>
    </location>
</feature>
<accession>A0ABS9CM89</accession>
<evidence type="ECO:0000256" key="1">
    <source>
        <dbReference type="SAM" id="Coils"/>
    </source>
</evidence>
<dbReference type="Pfam" id="PF06541">
    <property type="entry name" value="ABC_trans_CmpB"/>
    <property type="match status" value="1"/>
</dbReference>
<dbReference type="EMBL" id="JAFBIT010000002">
    <property type="protein sequence ID" value="MCF2652239.1"/>
    <property type="molecule type" value="Genomic_DNA"/>
</dbReference>
<feature type="transmembrane region" description="Helical" evidence="2">
    <location>
        <begin position="85"/>
        <end position="108"/>
    </location>
</feature>
<evidence type="ECO:0008006" key="5">
    <source>
        <dbReference type="Google" id="ProtNLM"/>
    </source>
</evidence>
<gene>
    <name evidence="3" type="ORF">JQM67_06460</name>
</gene>
<keyword evidence="2" id="KW-0472">Membrane</keyword>